<accession>A0A5C4XJA6</accession>
<evidence type="ECO:0000313" key="4">
    <source>
        <dbReference type="EMBL" id="TNM63563.1"/>
    </source>
</evidence>
<dbReference type="SUPFAM" id="SSF53850">
    <property type="entry name" value="Periplasmic binding protein-like II"/>
    <property type="match status" value="1"/>
</dbReference>
<dbReference type="InterPro" id="IPR001638">
    <property type="entry name" value="Solute-binding_3/MltF_N"/>
</dbReference>
<evidence type="ECO:0000313" key="5">
    <source>
        <dbReference type="Proteomes" id="UP000311605"/>
    </source>
</evidence>
<proteinExistence type="predicted"/>
<reference evidence="4 5" key="1">
    <citation type="submission" date="2019-06" db="EMBL/GenBank/DDBJ databases">
        <title>The draft genome of Rhizobium smilacinae PTYR-5.</title>
        <authorList>
            <person name="Liu L."/>
            <person name="Li L."/>
            <person name="Zhang X."/>
        </authorList>
    </citation>
    <scope>NUCLEOTIDE SEQUENCE [LARGE SCALE GENOMIC DNA]</scope>
    <source>
        <strain evidence="4 5">PTYR-5</strain>
    </source>
</reference>
<organism evidence="4 5">
    <name type="scientific">Aliirhizobium smilacinae</name>
    <dbReference type="NCBI Taxonomy" id="1395944"/>
    <lineage>
        <taxon>Bacteria</taxon>
        <taxon>Pseudomonadati</taxon>
        <taxon>Pseudomonadota</taxon>
        <taxon>Alphaproteobacteria</taxon>
        <taxon>Hyphomicrobiales</taxon>
        <taxon>Rhizobiaceae</taxon>
        <taxon>Aliirhizobium</taxon>
    </lineage>
</organism>
<comment type="subcellular location">
    <subcellularLocation>
        <location evidence="1">Periplasm</location>
    </subcellularLocation>
</comment>
<name>A0A5C4XJA6_9HYPH</name>
<comment type="caution">
    <text evidence="4">The sequence shown here is derived from an EMBL/GenBank/DDBJ whole genome shotgun (WGS) entry which is preliminary data.</text>
</comment>
<keyword evidence="5" id="KW-1185">Reference proteome</keyword>
<dbReference type="Proteomes" id="UP000311605">
    <property type="component" value="Unassembled WGS sequence"/>
</dbReference>
<dbReference type="EMBL" id="VDMN01000002">
    <property type="protein sequence ID" value="TNM63563.1"/>
    <property type="molecule type" value="Genomic_DNA"/>
</dbReference>
<dbReference type="SMART" id="SM00062">
    <property type="entry name" value="PBPb"/>
    <property type="match status" value="1"/>
</dbReference>
<dbReference type="GO" id="GO:0042597">
    <property type="term" value="C:periplasmic space"/>
    <property type="evidence" value="ECO:0007669"/>
    <property type="project" value="UniProtKB-SubCell"/>
</dbReference>
<dbReference type="PANTHER" id="PTHR35936">
    <property type="entry name" value="MEMBRANE-BOUND LYTIC MUREIN TRANSGLYCOSYLASE F"/>
    <property type="match status" value="1"/>
</dbReference>
<dbReference type="AlphaFoldDB" id="A0A5C4XJA6"/>
<dbReference type="PANTHER" id="PTHR35936:SF17">
    <property type="entry name" value="ARGININE-BINDING EXTRACELLULAR PROTEIN ARTP"/>
    <property type="match status" value="1"/>
</dbReference>
<dbReference type="Gene3D" id="3.40.190.10">
    <property type="entry name" value="Periplasmic binding protein-like II"/>
    <property type="match status" value="2"/>
</dbReference>
<evidence type="ECO:0000256" key="2">
    <source>
        <dbReference type="ARBA" id="ARBA00022729"/>
    </source>
</evidence>
<sequence length="351" mass="38106">MRHQTSSSHPKSYCDQSRLHHNIFLETLLPFKWKLFYSLAVLMDQSKKGTGEMKAKFGFARLSMMGAMTALVLSGQAMAQEAFKVEPHMEAQASWVDKLPAAVKQRGVLNVGTTDGYAPWAFIDRKTNEASGADADLINEAAKRLGLTVKWNDIQFTAGIPGVESGRFDFYVSAMANTKVREEVVNFIAYSTEGSGVIVGKGNPQGIKEMADLCGKRVMIVTGSIFPKVIEELNKSCTTKINMLEAPDKTAPLLAVASGQADATMTTFGVSTYTFAVASEGVQTRLEVSPVPRFAPANQGIAFSKKTPELMAAVAGALQSMKEDGTYTKIMQKWSLGESDLDRVLLNAPIL</sequence>
<dbReference type="OrthoDB" id="4577708at2"/>
<evidence type="ECO:0000259" key="3">
    <source>
        <dbReference type="SMART" id="SM00062"/>
    </source>
</evidence>
<dbReference type="Pfam" id="PF00497">
    <property type="entry name" value="SBP_bac_3"/>
    <property type="match status" value="1"/>
</dbReference>
<protein>
    <submittedName>
        <fullName evidence="4">ABC transporter substrate-binding protein</fullName>
    </submittedName>
</protein>
<evidence type="ECO:0000256" key="1">
    <source>
        <dbReference type="ARBA" id="ARBA00004418"/>
    </source>
</evidence>
<gene>
    <name evidence="4" type="ORF">FHP24_12210</name>
</gene>
<keyword evidence="2" id="KW-0732">Signal</keyword>
<feature type="domain" description="Solute-binding protein family 3/N-terminal" evidence="3">
    <location>
        <begin position="108"/>
        <end position="338"/>
    </location>
</feature>
<dbReference type="CDD" id="cd01004">
    <property type="entry name" value="PBP2_MidA_like"/>
    <property type="match status" value="1"/>
</dbReference>